<protein>
    <submittedName>
        <fullName evidence="2">Uncharacterized protein</fullName>
    </submittedName>
</protein>
<proteinExistence type="predicted"/>
<dbReference type="InterPro" id="IPR029005">
    <property type="entry name" value="LIM-bd/SEUSS"/>
</dbReference>
<feature type="region of interest" description="Disordered" evidence="1">
    <location>
        <begin position="325"/>
        <end position="410"/>
    </location>
</feature>
<feature type="compositionally biased region" description="Low complexity" evidence="1">
    <location>
        <begin position="386"/>
        <end position="410"/>
    </location>
</feature>
<feature type="compositionally biased region" description="Polar residues" evidence="1">
    <location>
        <begin position="146"/>
        <end position="162"/>
    </location>
</feature>
<sequence>MAKRGAKSTENQTAEHWQNFVSKFYATNGSLKYILINPRSNETKEYEIAATSLSRLYGGSTSGIKEMKMTLDKAVVLISRAPPIVECSRVVMSGPLNVEFTSDYKIMKFSFTVSDLVELMLRPKGDVLSSPNPDIKSDPKKKPNTKRSSTISKTASADATENTVNEFGVTNTIMQMLEAAQNRQPTVKLEANATLQQGSQTSAVMPPPSQPAAYGGIMLNDMPHFHSGLMTPTGGMKRRFSGVAGGGGTIAPSSIQSASSENIFTTGTNSSMDYRSSARLNTQSGQPTGSYQSSRIVGSPAPLPSPSIASAVATSAIVSMSPVLSTPAKGAKKARNPSVTSITGNTTKGSAAGSMSTTNTGRSRKNTGKKESIARRKESVAEEVEAATSTTSLTVPTTPSSTANAESPSILSSSITKSRAAMAIGSPVSIPSPAITPLISTAIRVNQGEVDALDFVDIPSNFDSISESDKSTLMSSDASWSIDAVNLISSSNFGQMEGVVDDDHMKYINEQLFDYGDQEGNSLTGSMPISSLDATFFNIENLEAMTVDLIKGTATTACRRLSYPKDITHCNVCHKERDRDHNAGHNMARASSPDDSQ</sequence>
<organism evidence="2 3">
    <name type="scientific">Entomortierella chlamydospora</name>
    <dbReference type="NCBI Taxonomy" id="101097"/>
    <lineage>
        <taxon>Eukaryota</taxon>
        <taxon>Fungi</taxon>
        <taxon>Fungi incertae sedis</taxon>
        <taxon>Mucoromycota</taxon>
        <taxon>Mortierellomycotina</taxon>
        <taxon>Mortierellomycetes</taxon>
        <taxon>Mortierellales</taxon>
        <taxon>Mortierellaceae</taxon>
        <taxon>Entomortierella</taxon>
    </lineage>
</organism>
<feature type="compositionally biased region" description="Polar residues" evidence="1">
    <location>
        <begin position="337"/>
        <end position="361"/>
    </location>
</feature>
<comment type="caution">
    <text evidence="2">The sequence shown here is derived from an EMBL/GenBank/DDBJ whole genome shotgun (WGS) entry which is preliminary data.</text>
</comment>
<keyword evidence="3" id="KW-1185">Reference proteome</keyword>
<evidence type="ECO:0000313" key="3">
    <source>
        <dbReference type="Proteomes" id="UP000703661"/>
    </source>
</evidence>
<name>A0A9P6MUJ7_9FUNG</name>
<gene>
    <name evidence="2" type="ORF">BGZ80_010745</name>
</gene>
<feature type="region of interest" description="Disordered" evidence="1">
    <location>
        <begin position="279"/>
        <end position="298"/>
    </location>
</feature>
<feature type="region of interest" description="Disordered" evidence="1">
    <location>
        <begin position="198"/>
        <end position="217"/>
    </location>
</feature>
<accession>A0A9P6MUJ7</accession>
<feature type="region of interest" description="Disordered" evidence="1">
    <location>
        <begin position="127"/>
        <end position="162"/>
    </location>
</feature>
<feature type="compositionally biased region" description="Polar residues" evidence="1">
    <location>
        <begin position="279"/>
        <end position="296"/>
    </location>
</feature>
<feature type="compositionally biased region" description="Basic and acidic residues" evidence="1">
    <location>
        <begin position="368"/>
        <end position="380"/>
    </location>
</feature>
<dbReference type="Pfam" id="PF01803">
    <property type="entry name" value="LIM_bind"/>
    <property type="match status" value="1"/>
</dbReference>
<reference evidence="2" key="1">
    <citation type="journal article" date="2020" name="Fungal Divers.">
        <title>Resolving the Mortierellaceae phylogeny through synthesis of multi-gene phylogenetics and phylogenomics.</title>
        <authorList>
            <person name="Vandepol N."/>
            <person name="Liber J."/>
            <person name="Desiro A."/>
            <person name="Na H."/>
            <person name="Kennedy M."/>
            <person name="Barry K."/>
            <person name="Grigoriev I.V."/>
            <person name="Miller A.N."/>
            <person name="O'Donnell K."/>
            <person name="Stajich J.E."/>
            <person name="Bonito G."/>
        </authorList>
    </citation>
    <scope>NUCLEOTIDE SEQUENCE</scope>
    <source>
        <strain evidence="2">NRRL 2769</strain>
    </source>
</reference>
<dbReference type="AlphaFoldDB" id="A0A9P6MUJ7"/>
<dbReference type="EMBL" id="JAAAID010000783">
    <property type="protein sequence ID" value="KAG0013957.1"/>
    <property type="molecule type" value="Genomic_DNA"/>
</dbReference>
<evidence type="ECO:0000256" key="1">
    <source>
        <dbReference type="SAM" id="MobiDB-lite"/>
    </source>
</evidence>
<evidence type="ECO:0000313" key="2">
    <source>
        <dbReference type="EMBL" id="KAG0013957.1"/>
    </source>
</evidence>
<dbReference type="Proteomes" id="UP000703661">
    <property type="component" value="Unassembled WGS sequence"/>
</dbReference>